<proteinExistence type="inferred from homology"/>
<feature type="transmembrane region" description="Helical" evidence="13">
    <location>
        <begin position="904"/>
        <end position="924"/>
    </location>
</feature>
<dbReference type="PROSITE" id="PS50893">
    <property type="entry name" value="ABC_TRANSPORTER_2"/>
    <property type="match status" value="2"/>
</dbReference>
<feature type="non-terminal residue" evidence="16">
    <location>
        <position position="1"/>
    </location>
</feature>
<dbReference type="Pfam" id="PF00664">
    <property type="entry name" value="ABC_membrane"/>
    <property type="match status" value="2"/>
</dbReference>
<feature type="domain" description="ABC transporter" evidence="14">
    <location>
        <begin position="571"/>
        <end position="796"/>
    </location>
</feature>
<keyword evidence="11 13" id="KW-0472">Membrane</keyword>
<dbReference type="GO" id="GO:0005886">
    <property type="term" value="C:plasma membrane"/>
    <property type="evidence" value="ECO:0000318"/>
    <property type="project" value="GO_Central"/>
</dbReference>
<dbReference type="SUPFAM" id="SSF90123">
    <property type="entry name" value="ABC transporter transmembrane region"/>
    <property type="match status" value="2"/>
</dbReference>
<organism evidence="16 17">
    <name type="scientific">Amborella trichopoda</name>
    <dbReference type="NCBI Taxonomy" id="13333"/>
    <lineage>
        <taxon>Eukaryota</taxon>
        <taxon>Viridiplantae</taxon>
        <taxon>Streptophyta</taxon>
        <taxon>Embryophyta</taxon>
        <taxon>Tracheophyta</taxon>
        <taxon>Spermatophyta</taxon>
        <taxon>Magnoliopsida</taxon>
        <taxon>Amborellales</taxon>
        <taxon>Amborellaceae</taxon>
        <taxon>Amborella</taxon>
    </lineage>
</organism>
<dbReference type="InterPro" id="IPR036640">
    <property type="entry name" value="ABC1_TM_sf"/>
</dbReference>
<dbReference type="CDD" id="cd03250">
    <property type="entry name" value="ABCC_MRP_domain1"/>
    <property type="match status" value="1"/>
</dbReference>
<dbReference type="PANTHER" id="PTHR24223">
    <property type="entry name" value="ATP-BINDING CASSETTE SUB-FAMILY C"/>
    <property type="match status" value="1"/>
</dbReference>
<dbReference type="FunFam" id="3.40.50.300:FF:000630">
    <property type="entry name" value="ATP-binding cassette (ABC) transporter, putative"/>
    <property type="match status" value="1"/>
</dbReference>
<dbReference type="Gene3D" id="1.20.1560.10">
    <property type="entry name" value="ABC transporter type 1, transmembrane domain"/>
    <property type="match status" value="2"/>
</dbReference>
<keyword evidence="7" id="KW-0547">Nucleotide-binding</keyword>
<dbReference type="InterPro" id="IPR003439">
    <property type="entry name" value="ABC_transporter-like_ATP-bd"/>
</dbReference>
<feature type="domain" description="ABC transmembrane type-1" evidence="15">
    <location>
        <begin position="867"/>
        <end position="1154"/>
    </location>
</feature>
<comment type="similarity">
    <text evidence="2">Belongs to the ABC transporter superfamily. ABCC family. Conjugate transporter (TC 3.A.1.208) subfamily.</text>
</comment>
<dbReference type="Gene3D" id="3.40.50.300">
    <property type="entry name" value="P-loop containing nucleotide triphosphate hydrolases"/>
    <property type="match status" value="2"/>
</dbReference>
<feature type="transmembrane region" description="Helical" evidence="13">
    <location>
        <begin position="368"/>
        <end position="389"/>
    </location>
</feature>
<evidence type="ECO:0000256" key="4">
    <source>
        <dbReference type="ARBA" id="ARBA00022448"/>
    </source>
</evidence>
<evidence type="ECO:0000256" key="11">
    <source>
        <dbReference type="ARBA" id="ARBA00023136"/>
    </source>
</evidence>
<dbReference type="Pfam" id="PF00005">
    <property type="entry name" value="ABC_tran"/>
    <property type="match status" value="2"/>
</dbReference>
<protein>
    <recommendedName>
        <fullName evidence="3">ABC-type xenobiotic transporter</fullName>
        <ecNumber evidence="3">7.6.2.2</ecNumber>
    </recommendedName>
</protein>
<evidence type="ECO:0000256" key="2">
    <source>
        <dbReference type="ARBA" id="ARBA00009726"/>
    </source>
</evidence>
<dbReference type="GO" id="GO:0055085">
    <property type="term" value="P:transmembrane transport"/>
    <property type="evidence" value="ECO:0000318"/>
    <property type="project" value="GO_Central"/>
</dbReference>
<feature type="transmembrane region" description="Helical" evidence="13">
    <location>
        <begin position="990"/>
        <end position="1016"/>
    </location>
</feature>
<evidence type="ECO:0000259" key="14">
    <source>
        <dbReference type="PROSITE" id="PS50893"/>
    </source>
</evidence>
<evidence type="ECO:0000256" key="7">
    <source>
        <dbReference type="ARBA" id="ARBA00022741"/>
    </source>
</evidence>
<dbReference type="Proteomes" id="UP000017836">
    <property type="component" value="Unassembled WGS sequence"/>
</dbReference>
<evidence type="ECO:0000256" key="8">
    <source>
        <dbReference type="ARBA" id="ARBA00022840"/>
    </source>
</evidence>
<dbReference type="GO" id="GO:0016887">
    <property type="term" value="F:ATP hydrolysis activity"/>
    <property type="evidence" value="ECO:0007669"/>
    <property type="project" value="InterPro"/>
</dbReference>
<feature type="transmembrane region" description="Helical" evidence="13">
    <location>
        <begin position="70"/>
        <end position="88"/>
    </location>
</feature>
<dbReference type="InterPro" id="IPR003593">
    <property type="entry name" value="AAA+_ATPase"/>
</dbReference>
<keyword evidence="10 13" id="KW-1133">Transmembrane helix</keyword>
<evidence type="ECO:0000256" key="6">
    <source>
        <dbReference type="ARBA" id="ARBA00022737"/>
    </source>
</evidence>
<dbReference type="InterPro" id="IPR017871">
    <property type="entry name" value="ABC_transporter-like_CS"/>
</dbReference>
<feature type="transmembrane region" description="Helical" evidence="13">
    <location>
        <begin position="459"/>
        <end position="483"/>
    </location>
</feature>
<keyword evidence="17" id="KW-1185">Reference proteome</keyword>
<comment type="catalytic activity">
    <reaction evidence="12">
        <text>ATP + H2O + xenobioticSide 1 = ADP + phosphate + xenobioticSide 2.</text>
        <dbReference type="EC" id="7.6.2.2"/>
    </reaction>
</comment>
<keyword evidence="6" id="KW-0677">Repeat</keyword>
<dbReference type="EMBL" id="KI392088">
    <property type="protein sequence ID" value="ERN18709.1"/>
    <property type="molecule type" value="Genomic_DNA"/>
</dbReference>
<dbReference type="eggNOG" id="KOG0054">
    <property type="taxonomic scope" value="Eukaryota"/>
</dbReference>
<name>U5D8B0_AMBTC</name>
<dbReference type="GO" id="GO:0008559">
    <property type="term" value="F:ABC-type xenobiotic transporter activity"/>
    <property type="evidence" value="ECO:0000318"/>
    <property type="project" value="GO_Central"/>
</dbReference>
<dbReference type="InterPro" id="IPR011527">
    <property type="entry name" value="ABC1_TM_dom"/>
</dbReference>
<evidence type="ECO:0000256" key="3">
    <source>
        <dbReference type="ARBA" id="ARBA00012191"/>
    </source>
</evidence>
<evidence type="ECO:0000313" key="17">
    <source>
        <dbReference type="Proteomes" id="UP000017836"/>
    </source>
</evidence>
<dbReference type="PROSITE" id="PS00211">
    <property type="entry name" value="ABC_TRANSPORTER_1"/>
    <property type="match status" value="2"/>
</dbReference>
<dbReference type="CDD" id="cd18598">
    <property type="entry name" value="ABC_6TM_MRP7_D1_like"/>
    <property type="match status" value="1"/>
</dbReference>
<dbReference type="InterPro" id="IPR050173">
    <property type="entry name" value="ABC_transporter_C-like"/>
</dbReference>
<reference evidence="17" key="1">
    <citation type="journal article" date="2013" name="Science">
        <title>The Amborella genome and the evolution of flowering plants.</title>
        <authorList>
            <consortium name="Amborella Genome Project"/>
        </authorList>
    </citation>
    <scope>NUCLEOTIDE SEQUENCE [LARGE SCALE GENOMIC DNA]</scope>
</reference>
<dbReference type="EC" id="7.6.2.2" evidence="3"/>
<dbReference type="PANTHER" id="PTHR24223:SF330">
    <property type="entry name" value="ATP-BINDING CASSETTE SUB-FAMILY C MEMBER 10"/>
    <property type="match status" value="1"/>
</dbReference>
<dbReference type="FunFam" id="1.20.1560.10:FF:000002">
    <property type="entry name" value="ABC transporter C family member 5"/>
    <property type="match status" value="1"/>
</dbReference>
<dbReference type="PROSITE" id="PS50929">
    <property type="entry name" value="ABC_TM1F"/>
    <property type="match status" value="2"/>
</dbReference>
<keyword evidence="5 13" id="KW-0812">Transmembrane</keyword>
<keyword evidence="9" id="KW-1278">Translocase</keyword>
<comment type="subcellular location">
    <subcellularLocation>
        <location evidence="1">Membrane</location>
    </subcellularLocation>
</comment>
<feature type="transmembrane region" description="Helical" evidence="13">
    <location>
        <begin position="1125"/>
        <end position="1146"/>
    </location>
</feature>
<keyword evidence="4" id="KW-0813">Transport</keyword>
<feature type="domain" description="ABC transmembrane type-1" evidence="15">
    <location>
        <begin position="239"/>
        <end position="518"/>
    </location>
</feature>
<gene>
    <name evidence="16" type="ORF">AMTR_s00065p00212850</name>
</gene>
<dbReference type="CDD" id="cd18605">
    <property type="entry name" value="ABC_6TM_MRP7_D2_like"/>
    <property type="match status" value="1"/>
</dbReference>
<evidence type="ECO:0000256" key="9">
    <source>
        <dbReference type="ARBA" id="ARBA00022967"/>
    </source>
</evidence>
<evidence type="ECO:0000259" key="15">
    <source>
        <dbReference type="PROSITE" id="PS50929"/>
    </source>
</evidence>
<dbReference type="FunFam" id="1.20.1560.10:FF:000037">
    <property type="entry name" value="ATP-binding cassette subfamily C member 10"/>
    <property type="match status" value="1"/>
</dbReference>
<keyword evidence="8" id="KW-0067">ATP-binding</keyword>
<dbReference type="CDD" id="cd03244">
    <property type="entry name" value="ABCC_MRP_domain2"/>
    <property type="match status" value="1"/>
</dbReference>
<feature type="transmembrane region" description="Helical" evidence="13">
    <location>
        <begin position="1095"/>
        <end position="1113"/>
    </location>
</feature>
<evidence type="ECO:0000256" key="1">
    <source>
        <dbReference type="ARBA" id="ARBA00004370"/>
    </source>
</evidence>
<dbReference type="FunFam" id="3.40.50.300:FF:000973">
    <property type="entry name" value="Multidrug resistance-associated protein 4"/>
    <property type="match status" value="1"/>
</dbReference>
<dbReference type="SUPFAM" id="SSF52540">
    <property type="entry name" value="P-loop containing nucleoside triphosphate hydrolases"/>
    <property type="match status" value="2"/>
</dbReference>
<evidence type="ECO:0000256" key="13">
    <source>
        <dbReference type="SAM" id="Phobius"/>
    </source>
</evidence>
<sequence>VQQMSIWRTGLTLLHIVPAFEICISLWDICSLLNKDFHGKTSSHHEWIFRCSQFVAWMAIMLILNCKSWWYLSCNWFLSVWWIIWPLMEVPHLQRVFSLSEVAQCLKESCYFLGGIMFGLIINIVKMKLSSTSEGTCNHSLEEALISSEVDLEGNCKNGPDVNGIKFWRLITFSFVNPIMKQGAIKQLDFEDLMHLPNELDPLLCHTMLRKCWSLEQRKHLNQASLFRAICYAYGWPYLLLGLLKVVNDCLGFAGPLLLNKLIGFLQKGSEQWDGYSLSLCLGLTSILKSFLDTQYTYHLSKLKLKLRASIMTLVYQKCLLTSLAERSIFSVGEIQTFMSIDTDRTVNLCNSFHDMWSLPMQIGVALYLLYTQVKFAFASGIAITILLIPVNRWISGLIAAATELMMKHKDERIRKSGELLMHIRTLKMYSWELLFSNRLMETREMEVKHLSTRKYLDAWCVFFWATTPTLFSLFTFGLFALLGNQLTAATVFTCVALFNTLISPLNSFPWVINGLIDAMISTRRLSKFLSCPDINSEKIEPSTEQLTACSSICIPTDSADDNFEDVAIVFQDANCVWSSSKMEEQGKNLKLTSFEIPRGFFVVVIGEVGSGKSSLLNAILGETRFTRGAVRSCGSIAYAPQVPWILSGTVRDNILFGKGHEAKRYNEVVTACAMDVDIGLMPGGDQAFIGERGLNLSGGQRARLMLARAIYHGSDIYLLDDVLSAVDAHVASWILKNAILGPLMEQKTRIMCTHNIQAISSADVIIVMENGQMKWMGRYADFLVSPCNEFQTLKDMGSLPSSVPVEGSNISNKKGIKATFITQSDCNIDSLNEPPQITEVEQRKEGRVEYSIYKNYAVFASWWLVAIICLSAFLMQSTRNGNDFWLSHWVDTSSKSPNLNTSVHYYLAVLCIFAVMNSLLTLIRAFSFAYGGLRAALQVHNNLLSKLLTAPVYFFDQNPSGRILNRFSSDQYTIDDSLPFILNILLANFFSLVGIATVLSFVQIYFLLLLVPLWYIYKKLQFYYRCTSRELRRLDSVSRSPIYTSFNEALDGSSSIRAFKAEKMFMATFTKHVMLNQRTSYSELSASCWLSLRLQLLAACVVSFIAIIAVLGKGGGLPVSFGTPGLVGLALSYAAPLVSLLSNFLTSFTETEKEMVSVERVLEYMDIAPEDLQGCQSVNSDWPSQGEVEFHHVSLRYMPSLPLALQDVSFCISAGTQVGVVGRTGAGKSSVLNALFRLTPICEGHILIDRINVANVGVRELRARLAVVPQNPFLFEGTLRDNLDPFKVANDSSIWEVLQKCHIREEVQAAGGLGIHVKEAGVSFSVGQRQLLCLARALLKSSKVLCLDECTANIDAQTGSIIHETISSECNGTTVITIAHRIPIVLNMDNVLVLDHGILELATEVSYLGESEWTQLKLNKETHRFFYEMAALDWQALQELPFKRYYMCDNEYACMFKCIKPLSNII</sequence>
<dbReference type="HOGENOM" id="CLU_000604_27_3_1"/>
<feature type="domain" description="ABC transporter" evidence="14">
    <location>
        <begin position="1189"/>
        <end position="1422"/>
    </location>
</feature>
<evidence type="ECO:0000256" key="10">
    <source>
        <dbReference type="ARBA" id="ARBA00022989"/>
    </source>
</evidence>
<evidence type="ECO:0000313" key="16">
    <source>
        <dbReference type="EMBL" id="ERN18709.1"/>
    </source>
</evidence>
<evidence type="ECO:0000256" key="12">
    <source>
        <dbReference type="ARBA" id="ARBA00034018"/>
    </source>
</evidence>
<evidence type="ECO:0000256" key="5">
    <source>
        <dbReference type="ARBA" id="ARBA00022692"/>
    </source>
</evidence>
<dbReference type="GO" id="GO:0005524">
    <property type="term" value="F:ATP binding"/>
    <property type="evidence" value="ECO:0007669"/>
    <property type="project" value="UniProtKB-KW"/>
</dbReference>
<dbReference type="SMART" id="SM00382">
    <property type="entry name" value="AAA"/>
    <property type="match status" value="2"/>
</dbReference>
<feature type="transmembrane region" description="Helical" evidence="13">
    <location>
        <begin position="857"/>
        <end position="876"/>
    </location>
</feature>
<dbReference type="InterPro" id="IPR027417">
    <property type="entry name" value="P-loop_NTPase"/>
</dbReference>
<accession>U5D8B0</accession>
<feature type="transmembrane region" description="Helical" evidence="13">
    <location>
        <begin position="109"/>
        <end position="129"/>
    </location>
</feature>
<feature type="transmembrane region" description="Helical" evidence="13">
    <location>
        <begin position="489"/>
        <end position="517"/>
    </location>
</feature>
<dbReference type="GO" id="GO:0015711">
    <property type="term" value="P:organic anion transport"/>
    <property type="evidence" value="ECO:0000318"/>
    <property type="project" value="GO_Central"/>
</dbReference>